<name>A0A5M8P0N8_9BACT</name>
<dbReference type="EMBL" id="SNRX01000012">
    <property type="protein sequence ID" value="KAA6301958.1"/>
    <property type="molecule type" value="Genomic_DNA"/>
</dbReference>
<gene>
    <name evidence="1" type="ORF">EZS26_001961</name>
</gene>
<protein>
    <submittedName>
        <fullName evidence="1">Uncharacterized protein</fullName>
    </submittedName>
</protein>
<evidence type="ECO:0000313" key="2">
    <source>
        <dbReference type="Proteomes" id="UP000324575"/>
    </source>
</evidence>
<reference evidence="1 2" key="1">
    <citation type="submission" date="2019-03" db="EMBL/GenBank/DDBJ databases">
        <title>Single cell metagenomics reveals metabolic interactions within the superorganism composed of flagellate Streblomastix strix and complex community of Bacteroidetes bacteria on its surface.</title>
        <authorList>
            <person name="Treitli S.C."/>
            <person name="Kolisko M."/>
            <person name="Husnik F."/>
            <person name="Keeling P."/>
            <person name="Hampl V."/>
        </authorList>
    </citation>
    <scope>NUCLEOTIDE SEQUENCE [LARGE SCALE GENOMIC DNA]</scope>
    <source>
        <strain evidence="1">St1</strain>
    </source>
</reference>
<accession>A0A5M8P0N8</accession>
<sequence length="75" mass="8273">MGAKVGDILFVERHMVQYKSPKGGSPSILVSMSNWQGGNPVRAEWNGSDVYVYPEKGWIYKMKNGSGSPTVFSHP</sequence>
<proteinExistence type="predicted"/>
<comment type="caution">
    <text evidence="1">The sequence shown here is derived from an EMBL/GenBank/DDBJ whole genome shotgun (WGS) entry which is preliminary data.</text>
</comment>
<dbReference type="Proteomes" id="UP000324575">
    <property type="component" value="Unassembled WGS sequence"/>
</dbReference>
<organism evidence="1 2">
    <name type="scientific">Candidatus Ordinivivax streblomastigis</name>
    <dbReference type="NCBI Taxonomy" id="2540710"/>
    <lineage>
        <taxon>Bacteria</taxon>
        <taxon>Pseudomonadati</taxon>
        <taxon>Bacteroidota</taxon>
        <taxon>Bacteroidia</taxon>
        <taxon>Bacteroidales</taxon>
        <taxon>Candidatus Ordinivivax</taxon>
    </lineage>
</organism>
<dbReference type="AlphaFoldDB" id="A0A5M8P0N8"/>
<evidence type="ECO:0000313" key="1">
    <source>
        <dbReference type="EMBL" id="KAA6301958.1"/>
    </source>
</evidence>